<dbReference type="Proteomes" id="UP000000422">
    <property type="component" value="Chromosome"/>
</dbReference>
<dbReference type="SUPFAM" id="SSF54197">
    <property type="entry name" value="HIT-like"/>
    <property type="match status" value="1"/>
</dbReference>
<evidence type="ECO:0000256" key="2">
    <source>
        <dbReference type="PIRSR" id="PIRSR639383-1"/>
    </source>
</evidence>
<proteinExistence type="predicted"/>
<dbReference type="EMBL" id="BX571658">
    <property type="protein sequence ID" value="CAE09577.1"/>
    <property type="molecule type" value="Genomic_DNA"/>
</dbReference>
<evidence type="ECO:0000259" key="5">
    <source>
        <dbReference type="PROSITE" id="PS51084"/>
    </source>
</evidence>
<dbReference type="GO" id="GO:0003824">
    <property type="term" value="F:catalytic activity"/>
    <property type="evidence" value="ECO:0007669"/>
    <property type="project" value="InterPro"/>
</dbReference>
<dbReference type="InterPro" id="IPR052908">
    <property type="entry name" value="AP-4-A_phosphorylase"/>
</dbReference>
<dbReference type="STRING" id="273121.WS0435"/>
<dbReference type="eggNOG" id="COG0537">
    <property type="taxonomic scope" value="Bacteria"/>
</dbReference>
<feature type="binding site" evidence="3">
    <location>
        <position position="50"/>
    </location>
    <ligand>
        <name>substrate</name>
    </ligand>
</feature>
<name>Q7MA74_WOLSU</name>
<sequence>METIYAPWRSAYFGEEKIKGCVFCHLSETPHQDEEHKVFYRDDLCLAVMNKFPYTPGHFMIIPHAHVDTPTLLSEESWLHLSRLAQKGVALLEAFGAHGVNYGINIKRSGGAGIPDHLHLHLVPRWSGDTNFITAIGDSRIYGVDFEGIFQSIKKLSKVHFA</sequence>
<dbReference type="CDD" id="cd01275">
    <property type="entry name" value="FHIT"/>
    <property type="match status" value="1"/>
</dbReference>
<dbReference type="PANTHER" id="PTHR42997:SF1">
    <property type="entry name" value="AP-4-A PHOSPHORYLASE"/>
    <property type="match status" value="1"/>
</dbReference>
<feature type="binding site" evidence="3">
    <location>
        <position position="31"/>
    </location>
    <ligand>
        <name>substrate</name>
    </ligand>
</feature>
<dbReference type="PANTHER" id="PTHR42997">
    <property type="entry name" value="HIT FAMILY HYDROLASE"/>
    <property type="match status" value="1"/>
</dbReference>
<dbReference type="InterPro" id="IPR036265">
    <property type="entry name" value="HIT-like_sf"/>
</dbReference>
<dbReference type="InterPro" id="IPR039383">
    <property type="entry name" value="FHIT"/>
</dbReference>
<dbReference type="GO" id="GO:0000166">
    <property type="term" value="F:nucleotide binding"/>
    <property type="evidence" value="ECO:0007669"/>
    <property type="project" value="UniProtKB-KW"/>
</dbReference>
<dbReference type="RefSeq" id="WP_011138377.1">
    <property type="nucleotide sequence ID" value="NC_005090.1"/>
</dbReference>
<feature type="active site" description="Tele-AMP-histidine intermediate" evidence="2">
    <location>
        <position position="119"/>
    </location>
</feature>
<evidence type="ECO:0000256" key="4">
    <source>
        <dbReference type="PROSITE-ProRule" id="PRU00464"/>
    </source>
</evidence>
<evidence type="ECO:0000256" key="1">
    <source>
        <dbReference type="ARBA" id="ARBA00022741"/>
    </source>
</evidence>
<keyword evidence="1" id="KW-0547">Nucleotide-binding</keyword>
<reference evidence="6 7" key="1">
    <citation type="journal article" date="2003" name="Proc. Natl. Acad. Sci. U.S.A.">
        <title>Complete genome sequence and analysis of Wolinella succinogenes.</title>
        <authorList>
            <person name="Baar C."/>
            <person name="Eppinger M."/>
            <person name="Raddatz G."/>
            <person name="Simon JM."/>
            <person name="Lanz C."/>
            <person name="Klimmek O."/>
            <person name="Nandakumar R."/>
            <person name="Gross R."/>
            <person name="Rosinus A."/>
            <person name="Keller H."/>
            <person name="Jagtap P."/>
            <person name="Linke B."/>
            <person name="Meyer F."/>
            <person name="Lederer H."/>
            <person name="Schuster S.C."/>
        </authorList>
    </citation>
    <scope>NUCLEOTIDE SEQUENCE [LARGE SCALE GENOMIC DNA]</scope>
    <source>
        <strain evidence="7">ATCC 29543 / DSM 1740 / CCUG 13145 / JCM 31913 / LMG 7466 / NCTC 11488 / FDC 602W</strain>
    </source>
</reference>
<feature type="binding site" evidence="3">
    <location>
        <position position="121"/>
    </location>
    <ligand>
        <name>substrate</name>
    </ligand>
</feature>
<dbReference type="AlphaFoldDB" id="Q7MA74"/>
<dbReference type="InterPro" id="IPR011146">
    <property type="entry name" value="HIT-like"/>
</dbReference>
<dbReference type="KEGG" id="wsu:WS0435"/>
<feature type="domain" description="HIT" evidence="5">
    <location>
        <begin position="22"/>
        <end position="132"/>
    </location>
</feature>
<dbReference type="PROSITE" id="PS51084">
    <property type="entry name" value="HIT_2"/>
    <property type="match status" value="1"/>
</dbReference>
<organism evidence="7">
    <name type="scientific">Wolinella succinogenes (strain ATCC 29543 / DSM 1740 / CCUG 13145 / JCM 31913 / LMG 7466 / NCTC 11488 / FDC 602W)</name>
    <name type="common">Vibrio succinogenes</name>
    <dbReference type="NCBI Taxonomy" id="273121"/>
    <lineage>
        <taxon>Bacteria</taxon>
        <taxon>Pseudomonadati</taxon>
        <taxon>Campylobacterota</taxon>
        <taxon>Epsilonproteobacteria</taxon>
        <taxon>Campylobacterales</taxon>
        <taxon>Helicobacteraceae</taxon>
        <taxon>Wolinella</taxon>
    </lineage>
</organism>
<evidence type="ECO:0000313" key="7">
    <source>
        <dbReference type="Proteomes" id="UP000000422"/>
    </source>
</evidence>
<dbReference type="Pfam" id="PF01230">
    <property type="entry name" value="HIT"/>
    <property type="match status" value="1"/>
</dbReference>
<gene>
    <name evidence="6" type="ordered locus">WS0435</name>
</gene>
<keyword evidence="7" id="KW-1185">Reference proteome</keyword>
<evidence type="ECO:0000313" key="6">
    <source>
        <dbReference type="EMBL" id="CAE09577.1"/>
    </source>
</evidence>
<evidence type="ECO:0000256" key="3">
    <source>
        <dbReference type="PIRSR" id="PIRSR639383-2"/>
    </source>
</evidence>
<dbReference type="Gene3D" id="3.30.428.10">
    <property type="entry name" value="HIT-like"/>
    <property type="match status" value="1"/>
</dbReference>
<accession>Q7MA74</accession>
<protein>
    <submittedName>
        <fullName evidence="6">HIT FAMILY PROTEIN</fullName>
    </submittedName>
</protein>
<dbReference type="HOGENOM" id="CLU_056776_1_2_7"/>
<feature type="short sequence motif" description="Histidine triad motif" evidence="4">
    <location>
        <begin position="117"/>
        <end position="121"/>
    </location>
</feature>